<dbReference type="EMBL" id="FRCL01000005">
    <property type="protein sequence ID" value="SHM58407.1"/>
    <property type="molecule type" value="Genomic_DNA"/>
</dbReference>
<name>A0A1M7K0S2_9FLAO</name>
<reference evidence="3" key="1">
    <citation type="submission" date="2016-11" db="EMBL/GenBank/DDBJ databases">
        <authorList>
            <person name="Varghese N."/>
            <person name="Submissions S."/>
        </authorList>
    </citation>
    <scope>NUCLEOTIDE SEQUENCE [LARGE SCALE GENOMIC DNA]</scope>
    <source>
        <strain evidence="3">CGMCC 1.2749</strain>
    </source>
</reference>
<dbReference type="OrthoDB" id="1376530at2"/>
<accession>A0A1M7K0S2</accession>
<dbReference type="STRING" id="178356.SAMN05216269_105133"/>
<keyword evidence="1" id="KW-0472">Membrane</keyword>
<evidence type="ECO:0000256" key="1">
    <source>
        <dbReference type="SAM" id="Phobius"/>
    </source>
</evidence>
<sequence>MKNSIIYFIIISFLFQSCYTYKAIDLKETQLVVGENYKIRQDTKFTKAELKSANDSITTFVIKNHPVNIPTSQLKEIKVQKFSTLKTIGLILSLGLVAVTVYGAIEMSDFGFGDFTFPGN</sequence>
<proteinExistence type="predicted"/>
<keyword evidence="1" id="KW-0812">Transmembrane</keyword>
<dbReference type="RefSeq" id="WP_073208085.1">
    <property type="nucleotide sequence ID" value="NZ_FRCL01000005.1"/>
</dbReference>
<keyword evidence="3" id="KW-1185">Reference proteome</keyword>
<protein>
    <recommendedName>
        <fullName evidence="4">Lipoprotein</fullName>
    </recommendedName>
</protein>
<feature type="transmembrane region" description="Helical" evidence="1">
    <location>
        <begin position="85"/>
        <end position="105"/>
    </location>
</feature>
<evidence type="ECO:0008006" key="4">
    <source>
        <dbReference type="Google" id="ProtNLM"/>
    </source>
</evidence>
<dbReference type="AlphaFoldDB" id="A0A1M7K0S2"/>
<dbReference type="PROSITE" id="PS51257">
    <property type="entry name" value="PROKAR_LIPOPROTEIN"/>
    <property type="match status" value="1"/>
</dbReference>
<evidence type="ECO:0000313" key="2">
    <source>
        <dbReference type="EMBL" id="SHM58407.1"/>
    </source>
</evidence>
<keyword evidence="1" id="KW-1133">Transmembrane helix</keyword>
<feature type="transmembrane region" description="Helical" evidence="1">
    <location>
        <begin position="6"/>
        <end position="24"/>
    </location>
</feature>
<evidence type="ECO:0000313" key="3">
    <source>
        <dbReference type="Proteomes" id="UP000184092"/>
    </source>
</evidence>
<organism evidence="2 3">
    <name type="scientific">Flavobacterium xinjiangense</name>
    <dbReference type="NCBI Taxonomy" id="178356"/>
    <lineage>
        <taxon>Bacteria</taxon>
        <taxon>Pseudomonadati</taxon>
        <taxon>Bacteroidota</taxon>
        <taxon>Flavobacteriia</taxon>
        <taxon>Flavobacteriales</taxon>
        <taxon>Flavobacteriaceae</taxon>
        <taxon>Flavobacterium</taxon>
    </lineage>
</organism>
<dbReference type="Proteomes" id="UP000184092">
    <property type="component" value="Unassembled WGS sequence"/>
</dbReference>
<gene>
    <name evidence="2" type="ORF">SAMN05216269_105133</name>
</gene>